<dbReference type="Proteomes" id="UP001497600">
    <property type="component" value="Chromosome D"/>
</dbReference>
<accession>A0ABP0EBD3</accession>
<protein>
    <submittedName>
        <fullName evidence="1">Uncharacterized protein</fullName>
    </submittedName>
</protein>
<evidence type="ECO:0000313" key="1">
    <source>
        <dbReference type="EMBL" id="CAK7904032.1"/>
    </source>
</evidence>
<gene>
    <name evidence="1" type="ORF">CAAN4_D07470</name>
</gene>
<evidence type="ECO:0000313" key="2">
    <source>
        <dbReference type="Proteomes" id="UP001497600"/>
    </source>
</evidence>
<proteinExistence type="predicted"/>
<reference evidence="1 2" key="1">
    <citation type="submission" date="2024-01" db="EMBL/GenBank/DDBJ databases">
        <authorList>
            <consortium name="Genoscope - CEA"/>
            <person name="William W."/>
        </authorList>
    </citation>
    <scope>NUCLEOTIDE SEQUENCE [LARGE SCALE GENOMIC DNA]</scope>
    <source>
        <strain evidence="1 2">29B2s-10</strain>
    </source>
</reference>
<sequence length="113" mass="13540">MNLAPLNSRNFQPLRVLPNFFQKYQFLFQIYSSLSRSSIKIHIIYLHAISTLLYSTLYTINEPSFWKFVNRQHPQLQYFSHFINYHFPTFSLPFIISRDIASTSPIYIRITTK</sequence>
<organism evidence="1 2">
    <name type="scientific">[Candida] anglica</name>
    <dbReference type="NCBI Taxonomy" id="148631"/>
    <lineage>
        <taxon>Eukaryota</taxon>
        <taxon>Fungi</taxon>
        <taxon>Dikarya</taxon>
        <taxon>Ascomycota</taxon>
        <taxon>Saccharomycotina</taxon>
        <taxon>Pichiomycetes</taxon>
        <taxon>Debaryomycetaceae</taxon>
        <taxon>Kurtzmaniella</taxon>
    </lineage>
</organism>
<dbReference type="EMBL" id="OZ004256">
    <property type="protein sequence ID" value="CAK7904032.1"/>
    <property type="molecule type" value="Genomic_DNA"/>
</dbReference>
<keyword evidence="2" id="KW-1185">Reference proteome</keyword>
<name>A0ABP0EBD3_9ASCO</name>